<dbReference type="EMBL" id="VOLR01000001">
    <property type="protein sequence ID" value="TWX62935.1"/>
    <property type="molecule type" value="Genomic_DNA"/>
</dbReference>
<dbReference type="RefSeq" id="WP_146796321.1">
    <property type="nucleotide sequence ID" value="NZ_VOLP01000001.1"/>
</dbReference>
<dbReference type="EMBL" id="VOLQ01000021">
    <property type="protein sequence ID" value="TWX65780.1"/>
    <property type="molecule type" value="Genomic_DNA"/>
</dbReference>
<dbReference type="AlphaFoldDB" id="A0A5C6QAX4"/>
<gene>
    <name evidence="3" type="ORF">ESZ26_01070</name>
    <name evidence="4" type="ORF">ESZ27_11650</name>
</gene>
<keyword evidence="2" id="KW-0732">Signal</keyword>
<reference evidence="4 6" key="1">
    <citation type="submission" date="2019-07" db="EMBL/GenBank/DDBJ databases">
        <title>Genomes of sea-ice associated Colwellia species.</title>
        <authorList>
            <person name="Bowman J.P."/>
        </authorList>
    </citation>
    <scope>NUCLEOTIDE SEQUENCE [LARGE SCALE GENOMIC DNA]</scope>
    <source>
        <strain evidence="3 5">ACAM 607</strain>
        <strain evidence="4 6">IC036</strain>
    </source>
</reference>
<evidence type="ECO:0008006" key="7">
    <source>
        <dbReference type="Google" id="ProtNLM"/>
    </source>
</evidence>
<keyword evidence="1" id="KW-1133">Transmembrane helix</keyword>
<feature type="signal peptide" evidence="2">
    <location>
        <begin position="1"/>
        <end position="23"/>
    </location>
</feature>
<sequence>MKKISMVSCAIFTMLFSISNAFGAVVPSSNVIQHQQGLYNTQQVLTLLDGAEVQQKLVSLGVDLADARTRVANMTQQELNTFNSTLNDMPAASGIVGTIVTVLVVLAVLDVMGVTDVYSFIRPIN</sequence>
<accession>A0A5C6QAX4</accession>
<evidence type="ECO:0000313" key="6">
    <source>
        <dbReference type="Proteomes" id="UP000321917"/>
    </source>
</evidence>
<protein>
    <recommendedName>
        <fullName evidence="7">PA2779 family protein</fullName>
    </recommendedName>
</protein>
<evidence type="ECO:0000256" key="1">
    <source>
        <dbReference type="SAM" id="Phobius"/>
    </source>
</evidence>
<comment type="caution">
    <text evidence="4">The sequence shown here is derived from an EMBL/GenBank/DDBJ whole genome shotgun (WGS) entry which is preliminary data.</text>
</comment>
<keyword evidence="1" id="KW-0472">Membrane</keyword>
<dbReference type="NCBIfam" id="NF033919">
    <property type="entry name" value="PA2779_fam"/>
    <property type="match status" value="1"/>
</dbReference>
<keyword evidence="1" id="KW-0812">Transmembrane</keyword>
<dbReference type="InterPro" id="IPR046735">
    <property type="entry name" value="PA2779-like"/>
</dbReference>
<feature type="transmembrane region" description="Helical" evidence="1">
    <location>
        <begin position="91"/>
        <end position="112"/>
    </location>
</feature>
<evidence type="ECO:0000313" key="3">
    <source>
        <dbReference type="EMBL" id="TWX62935.1"/>
    </source>
</evidence>
<name>A0A5C6QAX4_9GAMM</name>
<dbReference type="Proteomes" id="UP000321917">
    <property type="component" value="Unassembled WGS sequence"/>
</dbReference>
<keyword evidence="5" id="KW-1185">Reference proteome</keyword>
<dbReference type="OrthoDB" id="6401969at2"/>
<proteinExistence type="predicted"/>
<dbReference type="Proteomes" id="UP000321525">
    <property type="component" value="Unassembled WGS sequence"/>
</dbReference>
<organism evidence="4 6">
    <name type="scientific">Colwellia hornerae</name>
    <dbReference type="NCBI Taxonomy" id="89402"/>
    <lineage>
        <taxon>Bacteria</taxon>
        <taxon>Pseudomonadati</taxon>
        <taxon>Pseudomonadota</taxon>
        <taxon>Gammaproteobacteria</taxon>
        <taxon>Alteromonadales</taxon>
        <taxon>Colwelliaceae</taxon>
        <taxon>Colwellia</taxon>
    </lineage>
</organism>
<evidence type="ECO:0000256" key="2">
    <source>
        <dbReference type="SAM" id="SignalP"/>
    </source>
</evidence>
<feature type="chain" id="PRO_5022851713" description="PA2779 family protein" evidence="2">
    <location>
        <begin position="24"/>
        <end position="125"/>
    </location>
</feature>
<dbReference type="Pfam" id="PF20332">
    <property type="entry name" value="DUF6627"/>
    <property type="match status" value="1"/>
</dbReference>
<evidence type="ECO:0000313" key="4">
    <source>
        <dbReference type="EMBL" id="TWX65780.1"/>
    </source>
</evidence>
<evidence type="ECO:0000313" key="5">
    <source>
        <dbReference type="Proteomes" id="UP000321525"/>
    </source>
</evidence>